<feature type="domain" description="Ig-like" evidence="1">
    <location>
        <begin position="26"/>
        <end position="118"/>
    </location>
</feature>
<dbReference type="InterPro" id="IPR003599">
    <property type="entry name" value="Ig_sub"/>
</dbReference>
<dbReference type="Proteomes" id="UP000466442">
    <property type="component" value="Unassembled WGS sequence"/>
</dbReference>
<dbReference type="Pfam" id="PF13927">
    <property type="entry name" value="Ig_3"/>
    <property type="match status" value="2"/>
</dbReference>
<dbReference type="PROSITE" id="PS50835">
    <property type="entry name" value="IG_LIKE"/>
    <property type="match status" value="2"/>
</dbReference>
<dbReference type="InterPro" id="IPR003598">
    <property type="entry name" value="Ig_sub2"/>
</dbReference>
<dbReference type="CDD" id="cd00096">
    <property type="entry name" value="Ig"/>
    <property type="match status" value="1"/>
</dbReference>
<evidence type="ECO:0000313" key="3">
    <source>
        <dbReference type="Proteomes" id="UP000466442"/>
    </source>
</evidence>
<dbReference type="AlphaFoldDB" id="A0A8S9WV06"/>
<dbReference type="PANTHER" id="PTHR23278:SF25">
    <property type="entry name" value="GH14967P"/>
    <property type="match status" value="1"/>
</dbReference>
<sequence length="234" mass="25948">MSKPAEKHVGQCVANPEGTFTYRDTPETTIHLGTSLNPDNIREGSDVYFDCYVKAEPPVYKVEWRHNSRPLNHNIGQGVIISNQSLVLQGVSRNSAGNYSCVGFNTEGDGESSPFYLNVLFAPTCKPNQNRVHGVAKQERANISCEVDSNPTDVTFRWTFNNSAESMAVQSNRIEMHGTSSTVSYTPTSELDYGTLLCWATNRIGHQKVPCLYHIIAAGKLTQIVLIVEFFTLL</sequence>
<dbReference type="Gene3D" id="2.60.40.10">
    <property type="entry name" value="Immunoglobulins"/>
    <property type="match status" value="2"/>
</dbReference>
<name>A0A8S9WV06_APOLU</name>
<evidence type="ECO:0000259" key="1">
    <source>
        <dbReference type="PROSITE" id="PS50835"/>
    </source>
</evidence>
<gene>
    <name evidence="2" type="ORF">GE061_006339</name>
</gene>
<dbReference type="InterPro" id="IPR036179">
    <property type="entry name" value="Ig-like_dom_sf"/>
</dbReference>
<protein>
    <recommendedName>
        <fullName evidence="1">Ig-like domain-containing protein</fullName>
    </recommendedName>
</protein>
<dbReference type="SUPFAM" id="SSF48726">
    <property type="entry name" value="Immunoglobulin"/>
    <property type="match status" value="2"/>
</dbReference>
<feature type="domain" description="Ig-like" evidence="1">
    <location>
        <begin position="123"/>
        <end position="202"/>
    </location>
</feature>
<keyword evidence="3" id="KW-1185">Reference proteome</keyword>
<dbReference type="InterPro" id="IPR013783">
    <property type="entry name" value="Ig-like_fold"/>
</dbReference>
<evidence type="ECO:0000313" key="2">
    <source>
        <dbReference type="EMBL" id="KAF6200039.1"/>
    </source>
</evidence>
<dbReference type="InterPro" id="IPR007110">
    <property type="entry name" value="Ig-like_dom"/>
</dbReference>
<reference evidence="2" key="1">
    <citation type="journal article" date="2021" name="Mol. Ecol. Resour.">
        <title>Apolygus lucorum genome provides insights into omnivorousness and mesophyll feeding.</title>
        <authorList>
            <person name="Liu Y."/>
            <person name="Liu H."/>
            <person name="Wang H."/>
            <person name="Huang T."/>
            <person name="Liu B."/>
            <person name="Yang B."/>
            <person name="Yin L."/>
            <person name="Li B."/>
            <person name="Zhang Y."/>
            <person name="Zhang S."/>
            <person name="Jiang F."/>
            <person name="Zhang X."/>
            <person name="Ren Y."/>
            <person name="Wang B."/>
            <person name="Wang S."/>
            <person name="Lu Y."/>
            <person name="Wu K."/>
            <person name="Fan W."/>
            <person name="Wang G."/>
        </authorList>
    </citation>
    <scope>NUCLEOTIDE SEQUENCE</scope>
    <source>
        <strain evidence="2">12Hb</strain>
    </source>
</reference>
<dbReference type="EMBL" id="WIXP02000014">
    <property type="protein sequence ID" value="KAF6200039.1"/>
    <property type="molecule type" value="Genomic_DNA"/>
</dbReference>
<dbReference type="SMART" id="SM00409">
    <property type="entry name" value="IG"/>
    <property type="match status" value="1"/>
</dbReference>
<comment type="caution">
    <text evidence="2">The sequence shown here is derived from an EMBL/GenBank/DDBJ whole genome shotgun (WGS) entry which is preliminary data.</text>
</comment>
<dbReference type="SMART" id="SM00408">
    <property type="entry name" value="IGc2"/>
    <property type="match status" value="1"/>
</dbReference>
<dbReference type="OrthoDB" id="10006996at2759"/>
<proteinExistence type="predicted"/>
<accession>A0A8S9WV06</accession>
<organism evidence="2 3">
    <name type="scientific">Apolygus lucorum</name>
    <name type="common">Small green plant bug</name>
    <name type="synonym">Lygocoris lucorum</name>
    <dbReference type="NCBI Taxonomy" id="248454"/>
    <lineage>
        <taxon>Eukaryota</taxon>
        <taxon>Metazoa</taxon>
        <taxon>Ecdysozoa</taxon>
        <taxon>Arthropoda</taxon>
        <taxon>Hexapoda</taxon>
        <taxon>Insecta</taxon>
        <taxon>Pterygota</taxon>
        <taxon>Neoptera</taxon>
        <taxon>Paraneoptera</taxon>
        <taxon>Hemiptera</taxon>
        <taxon>Heteroptera</taxon>
        <taxon>Panheteroptera</taxon>
        <taxon>Cimicomorpha</taxon>
        <taxon>Miridae</taxon>
        <taxon>Mirini</taxon>
        <taxon>Apolygus</taxon>
    </lineage>
</organism>
<dbReference type="PANTHER" id="PTHR23278">
    <property type="entry name" value="SIDESTEP PROTEIN"/>
    <property type="match status" value="1"/>
</dbReference>